<feature type="region of interest" description="Disordered" evidence="1">
    <location>
        <begin position="1"/>
        <end position="34"/>
    </location>
</feature>
<feature type="compositionally biased region" description="Low complexity" evidence="1">
    <location>
        <begin position="22"/>
        <end position="33"/>
    </location>
</feature>
<organism evidence="2">
    <name type="scientific">Darwinula stevensoni</name>
    <dbReference type="NCBI Taxonomy" id="69355"/>
    <lineage>
        <taxon>Eukaryota</taxon>
        <taxon>Metazoa</taxon>
        <taxon>Ecdysozoa</taxon>
        <taxon>Arthropoda</taxon>
        <taxon>Crustacea</taxon>
        <taxon>Oligostraca</taxon>
        <taxon>Ostracoda</taxon>
        <taxon>Podocopa</taxon>
        <taxon>Podocopida</taxon>
        <taxon>Darwinulocopina</taxon>
        <taxon>Darwinuloidea</taxon>
        <taxon>Darwinulidae</taxon>
        <taxon>Darwinula</taxon>
    </lineage>
</organism>
<dbReference type="AlphaFoldDB" id="A0A7R9FTN3"/>
<dbReference type="OrthoDB" id="6510177at2759"/>
<proteinExistence type="predicted"/>
<dbReference type="Proteomes" id="UP000677054">
    <property type="component" value="Unassembled WGS sequence"/>
</dbReference>
<name>A0A7R9FTN3_9CRUS</name>
<reference evidence="2" key="1">
    <citation type="submission" date="2020-11" db="EMBL/GenBank/DDBJ databases">
        <authorList>
            <person name="Tran Van P."/>
        </authorList>
    </citation>
    <scope>NUCLEOTIDE SEQUENCE</scope>
</reference>
<feature type="compositionally biased region" description="Basic and acidic residues" evidence="1">
    <location>
        <begin position="1"/>
        <end position="21"/>
    </location>
</feature>
<evidence type="ECO:0000313" key="2">
    <source>
        <dbReference type="EMBL" id="CAD7254428.1"/>
    </source>
</evidence>
<protein>
    <submittedName>
        <fullName evidence="2">Uncharacterized protein</fullName>
    </submittedName>
</protein>
<dbReference type="EMBL" id="CAJPEV010009612">
    <property type="protein sequence ID" value="CAG0905741.1"/>
    <property type="molecule type" value="Genomic_DNA"/>
</dbReference>
<accession>A0A7R9FTN3</accession>
<keyword evidence="3" id="KW-1185">Reference proteome</keyword>
<evidence type="ECO:0000313" key="3">
    <source>
        <dbReference type="Proteomes" id="UP000677054"/>
    </source>
</evidence>
<sequence length="191" mass="21146">MEDQPRISKSKREANSADFFDRNNSSSDSNWDNSTRDYDYYDLREDVAPGGPPRGDASRSFFCSILPTLDRVCWMENLLELWNFDETRIQALSPDEILSAINTVKISPVLGSAVDYTQSLGGISRNSSGHVTSATAVHFTWTLQVNLSGISPEVQEETSILDTAVSFMSFSARKSGVTRIETASSDSIWDA</sequence>
<evidence type="ECO:0000256" key="1">
    <source>
        <dbReference type="SAM" id="MobiDB-lite"/>
    </source>
</evidence>
<dbReference type="EMBL" id="LR909130">
    <property type="protein sequence ID" value="CAD7254428.1"/>
    <property type="molecule type" value="Genomic_DNA"/>
</dbReference>
<gene>
    <name evidence="2" type="ORF">DSTB1V02_LOCUS14174</name>
</gene>